<evidence type="ECO:0000259" key="1">
    <source>
        <dbReference type="PROSITE" id="PS51464"/>
    </source>
</evidence>
<dbReference type="InterPro" id="IPR046348">
    <property type="entry name" value="SIS_dom_sf"/>
</dbReference>
<dbReference type="EMBL" id="LICA01000036">
    <property type="protein sequence ID" value="KRO96783.1"/>
    <property type="molecule type" value="Genomic_DNA"/>
</dbReference>
<dbReference type="AlphaFoldDB" id="A0A0R2UBE0"/>
<reference evidence="2 3" key="1">
    <citation type="submission" date="2015-10" db="EMBL/GenBank/DDBJ databases">
        <title>Metagenome-Assembled Genomes uncover a global brackish microbiome.</title>
        <authorList>
            <person name="Hugerth L.W."/>
            <person name="Larsson J."/>
            <person name="Alneberg J."/>
            <person name="Lindh M.V."/>
            <person name="Legrand C."/>
            <person name="Pinhassi J."/>
            <person name="Andersson A.F."/>
        </authorList>
    </citation>
    <scope>NUCLEOTIDE SEQUENCE [LARGE SCALE GENOMIC DNA]</scope>
    <source>
        <strain evidence="2">BACL26 MAG-121220-bin70</strain>
    </source>
</reference>
<accession>A0A0R2UBE0</accession>
<sequence>MDQKIFSHFQNVIETTMIVGDTCSDAIANSAKAITTALLNGHSIFSCGEKSGSLLAQLLTDHLSLGFEIERPAFPALNMNKMCAETTTQNRFANVIETHAKTSDVLVIISAGDDSPSLIKAVESAIGKGMVVVLLSAANDDQLSASIGYNDVNIEAGEFAGQLVAQAQFQTIQCLGALIENRIFGGS</sequence>
<dbReference type="GO" id="GO:0097367">
    <property type="term" value="F:carbohydrate derivative binding"/>
    <property type="evidence" value="ECO:0007669"/>
    <property type="project" value="InterPro"/>
</dbReference>
<evidence type="ECO:0000313" key="2">
    <source>
        <dbReference type="EMBL" id="KRO96783.1"/>
    </source>
</evidence>
<comment type="caution">
    <text evidence="2">The sequence shown here is derived from an EMBL/GenBank/DDBJ whole genome shotgun (WGS) entry which is preliminary data.</text>
</comment>
<dbReference type="Gene3D" id="3.40.50.10490">
    <property type="entry name" value="Glucose-6-phosphate isomerase like protein, domain 1"/>
    <property type="match status" value="1"/>
</dbReference>
<dbReference type="InterPro" id="IPR050099">
    <property type="entry name" value="SIS_GmhA/DiaA_subfam"/>
</dbReference>
<gene>
    <name evidence="2" type="ORF">ABS24_09435</name>
</gene>
<organism evidence="2 3">
    <name type="scientific">SAR92 bacterium BACL26 MAG-121220-bin70</name>
    <dbReference type="NCBI Taxonomy" id="1655626"/>
    <lineage>
        <taxon>Bacteria</taxon>
        <taxon>Pseudomonadati</taxon>
        <taxon>Pseudomonadota</taxon>
        <taxon>Gammaproteobacteria</taxon>
        <taxon>Cellvibrionales</taxon>
        <taxon>Porticoccaceae</taxon>
        <taxon>SAR92 clade</taxon>
    </lineage>
</organism>
<proteinExistence type="predicted"/>
<dbReference type="PANTHER" id="PTHR30390:SF6">
    <property type="entry name" value="DNAA INITIATOR-ASSOCIATING PROTEIN DIAA"/>
    <property type="match status" value="1"/>
</dbReference>
<dbReference type="InterPro" id="IPR001347">
    <property type="entry name" value="SIS_dom"/>
</dbReference>
<dbReference type="SUPFAM" id="SSF53697">
    <property type="entry name" value="SIS domain"/>
    <property type="match status" value="1"/>
</dbReference>
<name>A0A0R2UBE0_9GAMM</name>
<feature type="domain" description="SIS" evidence="1">
    <location>
        <begin position="34"/>
        <end position="187"/>
    </location>
</feature>
<dbReference type="GO" id="GO:1901135">
    <property type="term" value="P:carbohydrate derivative metabolic process"/>
    <property type="evidence" value="ECO:0007669"/>
    <property type="project" value="InterPro"/>
</dbReference>
<evidence type="ECO:0000313" key="3">
    <source>
        <dbReference type="Proteomes" id="UP000051213"/>
    </source>
</evidence>
<dbReference type="PANTHER" id="PTHR30390">
    <property type="entry name" value="SEDOHEPTULOSE 7-PHOSPHATE ISOMERASE / DNAA INITIATOR-ASSOCIATING FACTOR FOR REPLICATION INITIATION"/>
    <property type="match status" value="1"/>
</dbReference>
<protein>
    <recommendedName>
        <fullName evidence="1">SIS domain-containing protein</fullName>
    </recommendedName>
</protein>
<dbReference type="Proteomes" id="UP000051213">
    <property type="component" value="Unassembled WGS sequence"/>
</dbReference>
<dbReference type="Pfam" id="PF13580">
    <property type="entry name" value="SIS_2"/>
    <property type="match status" value="1"/>
</dbReference>
<dbReference type="PROSITE" id="PS51464">
    <property type="entry name" value="SIS"/>
    <property type="match status" value="1"/>
</dbReference>